<evidence type="ECO:0000256" key="2">
    <source>
        <dbReference type="ARBA" id="ARBA00022980"/>
    </source>
</evidence>
<keyword evidence="2" id="KW-0689">Ribosomal protein</keyword>
<dbReference type="SUPFAM" id="SSF56808">
    <property type="entry name" value="Ribosomal protein L1"/>
    <property type="match status" value="1"/>
</dbReference>
<reference evidence="4" key="1">
    <citation type="submission" date="2022-12" db="EMBL/GenBank/DDBJ databases">
        <title>Genome assemblies of Blomia tropicalis.</title>
        <authorList>
            <person name="Cui Y."/>
        </authorList>
    </citation>
    <scope>NUCLEOTIDE SEQUENCE</scope>
    <source>
        <tissue evidence="4">Adult mites</tissue>
    </source>
</reference>
<dbReference type="EMBL" id="JAPWDV010000003">
    <property type="protein sequence ID" value="KAJ6216581.1"/>
    <property type="molecule type" value="Genomic_DNA"/>
</dbReference>
<dbReference type="Gene3D" id="3.30.190.20">
    <property type="match status" value="1"/>
</dbReference>
<comment type="similarity">
    <text evidence="1">Belongs to the universal ribosomal protein uL1 family.</text>
</comment>
<gene>
    <name evidence="4" type="ORF">RDWZM_007738</name>
</gene>
<evidence type="ECO:0000313" key="4">
    <source>
        <dbReference type="EMBL" id="KAJ6216581.1"/>
    </source>
</evidence>
<dbReference type="InterPro" id="IPR028364">
    <property type="entry name" value="Ribosomal_uL1/biogenesis"/>
</dbReference>
<evidence type="ECO:0000256" key="1">
    <source>
        <dbReference type="ARBA" id="ARBA00010531"/>
    </source>
</evidence>
<organism evidence="4 5">
    <name type="scientific">Blomia tropicalis</name>
    <name type="common">Mite</name>
    <dbReference type="NCBI Taxonomy" id="40697"/>
    <lineage>
        <taxon>Eukaryota</taxon>
        <taxon>Metazoa</taxon>
        <taxon>Ecdysozoa</taxon>
        <taxon>Arthropoda</taxon>
        <taxon>Chelicerata</taxon>
        <taxon>Arachnida</taxon>
        <taxon>Acari</taxon>
        <taxon>Acariformes</taxon>
        <taxon>Sarcoptiformes</taxon>
        <taxon>Astigmata</taxon>
        <taxon>Glycyphagoidea</taxon>
        <taxon>Echimyopodidae</taxon>
        <taxon>Blomia</taxon>
    </lineage>
</organism>
<evidence type="ECO:0000256" key="3">
    <source>
        <dbReference type="ARBA" id="ARBA00023274"/>
    </source>
</evidence>
<dbReference type="Proteomes" id="UP001142055">
    <property type="component" value="Chromosome 3"/>
</dbReference>
<dbReference type="InterPro" id="IPR016095">
    <property type="entry name" value="Ribosomal_uL1_3-a/b-sand"/>
</dbReference>
<proteinExistence type="inferred from homology"/>
<comment type="caution">
    <text evidence="4">The sequence shown here is derived from an EMBL/GenBank/DDBJ whole genome shotgun (WGS) entry which is preliminary data.</text>
</comment>
<dbReference type="PANTHER" id="PTHR36427">
    <property type="entry name" value="54S RIBOSOMAL PROTEIN L1, MITOCHONDRIAL"/>
    <property type="match status" value="1"/>
</dbReference>
<keyword evidence="5" id="KW-1185">Reference proteome</keyword>
<sequence>MAFVNNLLHLVNPGRVLSNRIPKHILGINCCLNDNNDLFFTQKRYGARKGKRIAATREKQKLARIRREEMKNAPPKVWKPKKLLMDKRINVAPKKFNDEDRKDLDQIVDNVFIIEHYKERKLSFSDALSLIRETHDSTLYDEPNALLEAKIELNLRTKKKTKFLESFRGIISYTNEFSFGGNRKIVAICKTEEDQEVAKQSGAELVGSSDIINMLKGGEISMENFDDLVCHGDMLIELANIKNTIGPFFPTKQRGNIGFDMKRLVKHFVNGFEYKLNKDNHEPDYGFVKIPFGRLAQTDSQLEDNFQTLLSTIQTNQPAGAPGDFISRVLFYSEPSPEMFPVAFWDHIDGYEDPNQLVEDVETDQEKKKAIKN</sequence>
<evidence type="ECO:0000313" key="5">
    <source>
        <dbReference type="Proteomes" id="UP001142055"/>
    </source>
</evidence>
<accession>A0A9Q0RKQ8</accession>
<protein>
    <recommendedName>
        <fullName evidence="6">39S ribosomal protein L1, mitochondrial</fullName>
    </recommendedName>
</protein>
<dbReference type="GO" id="GO:1990904">
    <property type="term" value="C:ribonucleoprotein complex"/>
    <property type="evidence" value="ECO:0007669"/>
    <property type="project" value="UniProtKB-KW"/>
</dbReference>
<dbReference type="PANTHER" id="PTHR36427:SF3">
    <property type="entry name" value="LARGE RIBOSOMAL SUBUNIT PROTEIN UL1M"/>
    <property type="match status" value="1"/>
</dbReference>
<dbReference type="Gene3D" id="3.40.50.790">
    <property type="match status" value="1"/>
</dbReference>
<dbReference type="InterPro" id="IPR023674">
    <property type="entry name" value="Ribosomal_uL1-like"/>
</dbReference>
<dbReference type="AlphaFoldDB" id="A0A9Q0RKQ8"/>
<keyword evidence="3" id="KW-0687">Ribonucleoprotein</keyword>
<dbReference type="OMA" id="MWDKSSA"/>
<evidence type="ECO:0008006" key="6">
    <source>
        <dbReference type="Google" id="ProtNLM"/>
    </source>
</evidence>
<name>A0A9Q0RKQ8_BLOTA</name>
<dbReference type="GO" id="GO:0005840">
    <property type="term" value="C:ribosome"/>
    <property type="evidence" value="ECO:0007669"/>
    <property type="project" value="UniProtKB-KW"/>
</dbReference>
<dbReference type="Pfam" id="PF00687">
    <property type="entry name" value="Ribosomal_L1"/>
    <property type="match status" value="1"/>
</dbReference>